<comment type="caution">
    <text evidence="2">The sequence shown here is derived from an EMBL/GenBank/DDBJ whole genome shotgun (WGS) entry which is preliminary data.</text>
</comment>
<accession>A0ABQ7GQ75</accession>
<dbReference type="Proteomes" id="UP000815325">
    <property type="component" value="Unassembled WGS sequence"/>
</dbReference>
<dbReference type="PANTHER" id="PTHR36334:SF1">
    <property type="entry name" value="PROTEIN, PUTATIVE (DUF2358)-RELATED"/>
    <property type="match status" value="1"/>
</dbReference>
<dbReference type="EMBL" id="MU069644">
    <property type="protein sequence ID" value="KAF5836759.1"/>
    <property type="molecule type" value="Genomic_DNA"/>
</dbReference>
<feature type="compositionally biased region" description="Polar residues" evidence="1">
    <location>
        <begin position="23"/>
        <end position="43"/>
    </location>
</feature>
<reference evidence="2" key="1">
    <citation type="submission" date="2017-08" db="EMBL/GenBank/DDBJ databases">
        <authorList>
            <person name="Polle J.E."/>
            <person name="Barry K."/>
            <person name="Cushman J."/>
            <person name="Schmutz J."/>
            <person name="Tran D."/>
            <person name="Hathwaick L.T."/>
            <person name="Yim W.C."/>
            <person name="Jenkins J."/>
            <person name="Mckie-Krisberg Z.M."/>
            <person name="Prochnik S."/>
            <person name="Lindquist E."/>
            <person name="Dockter R.B."/>
            <person name="Adam C."/>
            <person name="Molina H."/>
            <person name="Bunkerborg J."/>
            <person name="Jin E."/>
            <person name="Buchheim M."/>
            <person name="Magnuson J."/>
        </authorList>
    </citation>
    <scope>NUCLEOTIDE SEQUENCE</scope>
    <source>
        <strain evidence="2">CCAP 19/18</strain>
    </source>
</reference>
<gene>
    <name evidence="2" type="ORF">DUNSADRAFT_5449</name>
</gene>
<feature type="region of interest" description="Disordered" evidence="1">
    <location>
        <begin position="1"/>
        <end position="67"/>
    </location>
</feature>
<feature type="compositionally biased region" description="Polar residues" evidence="1">
    <location>
        <begin position="54"/>
        <end position="67"/>
    </location>
</feature>
<organism evidence="2 3">
    <name type="scientific">Dunaliella salina</name>
    <name type="common">Green alga</name>
    <name type="synonym">Protococcus salinus</name>
    <dbReference type="NCBI Taxonomy" id="3046"/>
    <lineage>
        <taxon>Eukaryota</taxon>
        <taxon>Viridiplantae</taxon>
        <taxon>Chlorophyta</taxon>
        <taxon>core chlorophytes</taxon>
        <taxon>Chlorophyceae</taxon>
        <taxon>CS clade</taxon>
        <taxon>Chlamydomonadales</taxon>
        <taxon>Dunaliellaceae</taxon>
        <taxon>Dunaliella</taxon>
    </lineage>
</organism>
<evidence type="ECO:0000313" key="2">
    <source>
        <dbReference type="EMBL" id="KAF5836759.1"/>
    </source>
</evidence>
<proteinExistence type="predicted"/>
<name>A0ABQ7GQ75_DUNSA</name>
<dbReference type="PANTHER" id="PTHR36334">
    <property type="entry name" value="PROTEIN, PUTATIVE (DUF2358)-RELATED"/>
    <property type="match status" value="1"/>
</dbReference>
<keyword evidence="3" id="KW-1185">Reference proteome</keyword>
<evidence type="ECO:0000313" key="3">
    <source>
        <dbReference type="Proteomes" id="UP000815325"/>
    </source>
</evidence>
<evidence type="ECO:0000256" key="1">
    <source>
        <dbReference type="SAM" id="MobiDB-lite"/>
    </source>
</evidence>
<protein>
    <submittedName>
        <fullName evidence="2">Uncharacterized protein</fullName>
    </submittedName>
</protein>
<sequence>MALLQSHASVPVNGVLTPPRTGKPTQSLKSCTGSTVTAPTIQRSSRRAQRTLLKAQTQDKPSLDSSGTIQNLSTNYCDDFQCTSSPAVEQTVRSFAADILACRRLNMAWCQPDYKYTDGIRSFEGREKLTRTNQPWYNQKITKPKTTISKMQMLDKGTAQIDWRVVGSLGPIPVDINIVSVFDMNLLTGRITNHRDTVDTSPCSPPAALAVNASRLSWSVQQAAQDSRETLQQKIDEKFPKMDQNSGAAYQDPTDPTKFFQTPQQDKNFDEGVTLATIAAVIWLVFKTYAELEKLP</sequence>